<dbReference type="PANTHER" id="PTHR43022:SF1">
    <property type="entry name" value="PROTEIN SMF"/>
    <property type="match status" value="1"/>
</dbReference>
<sequence>MGMFAERLSQLEKPPEHVYHRGANIEKIDLQHSVAIVGSRKISEEGATAAFAMGRKMAEEGRVVVSGLALGIDSAAFEGCLSGGGVCIAVLPSGVDIVTPPSNQGLADRIMEGGGAMISEWPDGMHPMRHTFILRNRLIAALADTVILGEARPDGGAWH</sequence>
<accession>A0A383A5C2</accession>
<comment type="similarity">
    <text evidence="1">Belongs to the DprA/Smf family.</text>
</comment>
<dbReference type="GO" id="GO:0009294">
    <property type="term" value="P:DNA-mediated transformation"/>
    <property type="evidence" value="ECO:0007669"/>
    <property type="project" value="InterPro"/>
</dbReference>
<name>A0A383A5C2_9ZZZZ</name>
<feature type="domain" description="Smf/DprA SLOG" evidence="2">
    <location>
        <begin position="4"/>
        <end position="157"/>
    </location>
</feature>
<dbReference type="InterPro" id="IPR003488">
    <property type="entry name" value="DprA"/>
</dbReference>
<feature type="non-terminal residue" evidence="3">
    <location>
        <position position="159"/>
    </location>
</feature>
<dbReference type="Gene3D" id="3.40.50.450">
    <property type="match status" value="1"/>
</dbReference>
<protein>
    <recommendedName>
        <fullName evidence="2">Smf/DprA SLOG domain-containing protein</fullName>
    </recommendedName>
</protein>
<gene>
    <name evidence="3" type="ORF">METZ01_LOCUS455657</name>
</gene>
<dbReference type="EMBL" id="UINC01189214">
    <property type="protein sequence ID" value="SVE02803.1"/>
    <property type="molecule type" value="Genomic_DNA"/>
</dbReference>
<reference evidence="3" key="1">
    <citation type="submission" date="2018-05" db="EMBL/GenBank/DDBJ databases">
        <authorList>
            <person name="Lanie J.A."/>
            <person name="Ng W.-L."/>
            <person name="Kazmierczak K.M."/>
            <person name="Andrzejewski T.M."/>
            <person name="Davidsen T.M."/>
            <person name="Wayne K.J."/>
            <person name="Tettelin H."/>
            <person name="Glass J.I."/>
            <person name="Rusch D."/>
            <person name="Podicherti R."/>
            <person name="Tsui H.-C.T."/>
            <person name="Winkler M.E."/>
        </authorList>
    </citation>
    <scope>NUCLEOTIDE SEQUENCE</scope>
</reference>
<organism evidence="3">
    <name type="scientific">marine metagenome</name>
    <dbReference type="NCBI Taxonomy" id="408172"/>
    <lineage>
        <taxon>unclassified sequences</taxon>
        <taxon>metagenomes</taxon>
        <taxon>ecological metagenomes</taxon>
    </lineage>
</organism>
<dbReference type="InterPro" id="IPR057666">
    <property type="entry name" value="DrpA_SLOG"/>
</dbReference>
<evidence type="ECO:0000259" key="2">
    <source>
        <dbReference type="Pfam" id="PF02481"/>
    </source>
</evidence>
<proteinExistence type="inferred from homology"/>
<evidence type="ECO:0000313" key="3">
    <source>
        <dbReference type="EMBL" id="SVE02803.1"/>
    </source>
</evidence>
<dbReference type="Pfam" id="PF02481">
    <property type="entry name" value="DNA_processg_A"/>
    <property type="match status" value="1"/>
</dbReference>
<evidence type="ECO:0000256" key="1">
    <source>
        <dbReference type="ARBA" id="ARBA00006525"/>
    </source>
</evidence>
<dbReference type="SUPFAM" id="SSF102405">
    <property type="entry name" value="MCP/YpsA-like"/>
    <property type="match status" value="1"/>
</dbReference>
<dbReference type="AlphaFoldDB" id="A0A383A5C2"/>
<dbReference type="PANTHER" id="PTHR43022">
    <property type="entry name" value="PROTEIN SMF"/>
    <property type="match status" value="1"/>
</dbReference>